<dbReference type="HOGENOM" id="CLU_2782875_0_0_1"/>
<protein>
    <submittedName>
        <fullName evidence="1">Uncharacterized protein</fullName>
    </submittedName>
</protein>
<evidence type="ECO:0000313" key="1">
    <source>
        <dbReference type="EMBL" id="EKM50870.1"/>
    </source>
</evidence>
<dbReference type="InParanoid" id="K5VVQ5"/>
<reference evidence="1 2" key="1">
    <citation type="journal article" date="2012" name="BMC Genomics">
        <title>Comparative genomics of the white-rot fungi, Phanerochaete carnosa and P. chrysosporium, to elucidate the genetic basis of the distinct wood types they colonize.</title>
        <authorList>
            <person name="Suzuki H."/>
            <person name="MacDonald J."/>
            <person name="Syed K."/>
            <person name="Salamov A."/>
            <person name="Hori C."/>
            <person name="Aerts A."/>
            <person name="Henrissat B."/>
            <person name="Wiebenga A."/>
            <person name="vanKuyk P.A."/>
            <person name="Barry K."/>
            <person name="Lindquist E."/>
            <person name="LaButti K."/>
            <person name="Lapidus A."/>
            <person name="Lucas S."/>
            <person name="Coutinho P."/>
            <person name="Gong Y."/>
            <person name="Samejima M."/>
            <person name="Mahadevan R."/>
            <person name="Abou-Zaid M."/>
            <person name="de Vries R.P."/>
            <person name="Igarashi K."/>
            <person name="Yadav J.S."/>
            <person name="Grigoriev I.V."/>
            <person name="Master E.R."/>
        </authorList>
    </citation>
    <scope>NUCLEOTIDE SEQUENCE [LARGE SCALE GENOMIC DNA]</scope>
    <source>
        <strain evidence="1 2">HHB-10118-sp</strain>
    </source>
</reference>
<dbReference type="Proteomes" id="UP000008370">
    <property type="component" value="Unassembled WGS sequence"/>
</dbReference>
<dbReference type="EMBL" id="JH930477">
    <property type="protein sequence ID" value="EKM50870.1"/>
    <property type="molecule type" value="Genomic_DNA"/>
</dbReference>
<dbReference type="GeneID" id="18908868"/>
<gene>
    <name evidence="1" type="ORF">PHACADRAFT_151274</name>
</gene>
<sequence length="69" mass="7094">MLLYLPQKAGVGATQMTPPPLSGSPKLCPLPASARASTGVEMFVYIIKTRALLSGNIAGAMEGSGESCR</sequence>
<keyword evidence="2" id="KW-1185">Reference proteome</keyword>
<dbReference type="RefSeq" id="XP_007400037.1">
    <property type="nucleotide sequence ID" value="XM_007399975.1"/>
</dbReference>
<proteinExistence type="predicted"/>
<organism evidence="1 2">
    <name type="scientific">Phanerochaete carnosa (strain HHB-10118-sp)</name>
    <name type="common">White-rot fungus</name>
    <name type="synonym">Peniophora carnosa</name>
    <dbReference type="NCBI Taxonomy" id="650164"/>
    <lineage>
        <taxon>Eukaryota</taxon>
        <taxon>Fungi</taxon>
        <taxon>Dikarya</taxon>
        <taxon>Basidiomycota</taxon>
        <taxon>Agaricomycotina</taxon>
        <taxon>Agaricomycetes</taxon>
        <taxon>Polyporales</taxon>
        <taxon>Phanerochaetaceae</taxon>
        <taxon>Phanerochaete</taxon>
    </lineage>
</organism>
<dbReference type="KEGG" id="pco:PHACADRAFT_151274"/>
<evidence type="ECO:0000313" key="2">
    <source>
        <dbReference type="Proteomes" id="UP000008370"/>
    </source>
</evidence>
<feature type="non-terminal residue" evidence="1">
    <location>
        <position position="69"/>
    </location>
</feature>
<dbReference type="AlphaFoldDB" id="K5VVQ5"/>
<accession>K5VVQ5</accession>
<name>K5VVQ5_PHACS</name>